<name>A0A2I0I4C5_PUNGR</name>
<reference evidence="1 2" key="1">
    <citation type="submission" date="2017-11" db="EMBL/GenBank/DDBJ databases">
        <title>De-novo sequencing of pomegranate (Punica granatum L.) genome.</title>
        <authorList>
            <person name="Akparov Z."/>
            <person name="Amiraslanov A."/>
            <person name="Hajiyeva S."/>
            <person name="Abbasov M."/>
            <person name="Kaur K."/>
            <person name="Hamwieh A."/>
            <person name="Solovyev V."/>
            <person name="Salamov A."/>
            <person name="Braich B."/>
            <person name="Kosarev P."/>
            <person name="Mahmoud A."/>
            <person name="Hajiyev E."/>
            <person name="Babayeva S."/>
            <person name="Izzatullayeva V."/>
            <person name="Mammadov A."/>
            <person name="Mammadov A."/>
            <person name="Sharifova S."/>
            <person name="Ojaghi J."/>
            <person name="Eynullazada K."/>
            <person name="Bayramov B."/>
            <person name="Abdulazimova A."/>
            <person name="Shahmuradov I."/>
        </authorList>
    </citation>
    <scope>NUCLEOTIDE SEQUENCE [LARGE SCALE GENOMIC DNA]</scope>
    <source>
        <strain evidence="2">cv. AG2017</strain>
        <tissue evidence="1">Leaf</tissue>
    </source>
</reference>
<evidence type="ECO:0000313" key="2">
    <source>
        <dbReference type="Proteomes" id="UP000233551"/>
    </source>
</evidence>
<organism evidence="1 2">
    <name type="scientific">Punica granatum</name>
    <name type="common">Pomegranate</name>
    <dbReference type="NCBI Taxonomy" id="22663"/>
    <lineage>
        <taxon>Eukaryota</taxon>
        <taxon>Viridiplantae</taxon>
        <taxon>Streptophyta</taxon>
        <taxon>Embryophyta</taxon>
        <taxon>Tracheophyta</taxon>
        <taxon>Spermatophyta</taxon>
        <taxon>Magnoliopsida</taxon>
        <taxon>eudicotyledons</taxon>
        <taxon>Gunneridae</taxon>
        <taxon>Pentapetalae</taxon>
        <taxon>rosids</taxon>
        <taxon>malvids</taxon>
        <taxon>Myrtales</taxon>
        <taxon>Lythraceae</taxon>
        <taxon>Punica</taxon>
    </lineage>
</organism>
<dbReference type="Proteomes" id="UP000233551">
    <property type="component" value="Unassembled WGS sequence"/>
</dbReference>
<dbReference type="EMBL" id="PGOL01003988">
    <property type="protein sequence ID" value="PKI38859.1"/>
    <property type="molecule type" value="Genomic_DNA"/>
</dbReference>
<dbReference type="AlphaFoldDB" id="A0A2I0I4C5"/>
<sequence>MAHEWYSVKIKTFKGHGYGWHPRGAPLKPFGAISRKLLIHSETLRSSTRNRGSNRERIDSGRVKNITGRTRPKGFAWLWSQICKRIGNPLNLRSVFLITRSRDRMVSANKATSYSRPPTTWRTTLAKAASM</sequence>
<accession>A0A2I0I4C5</accession>
<comment type="caution">
    <text evidence="1">The sequence shown here is derived from an EMBL/GenBank/DDBJ whole genome shotgun (WGS) entry which is preliminary data.</text>
</comment>
<evidence type="ECO:0000313" key="1">
    <source>
        <dbReference type="EMBL" id="PKI38859.1"/>
    </source>
</evidence>
<protein>
    <submittedName>
        <fullName evidence="1">Uncharacterized protein</fullName>
    </submittedName>
</protein>
<keyword evidence="2" id="KW-1185">Reference proteome</keyword>
<gene>
    <name evidence="1" type="ORF">CRG98_040759</name>
</gene>
<proteinExistence type="predicted"/>